<name>A0A939BXH1_9ACTN</name>
<dbReference type="InterPro" id="IPR037523">
    <property type="entry name" value="VOC_core"/>
</dbReference>
<dbReference type="SUPFAM" id="SSF54593">
    <property type="entry name" value="Glyoxalase/Bleomycin resistance protein/Dihydroxybiphenyl dioxygenase"/>
    <property type="match status" value="1"/>
</dbReference>
<evidence type="ECO:0000313" key="3">
    <source>
        <dbReference type="Proteomes" id="UP000663792"/>
    </source>
</evidence>
<feature type="domain" description="VOC" evidence="1">
    <location>
        <begin position="2"/>
        <end position="121"/>
    </location>
</feature>
<dbReference type="AlphaFoldDB" id="A0A939BXH1"/>
<evidence type="ECO:0000259" key="1">
    <source>
        <dbReference type="PROSITE" id="PS51819"/>
    </source>
</evidence>
<keyword evidence="3" id="KW-1185">Reference proteome</keyword>
<accession>A0A939BXH1</accession>
<dbReference type="PROSITE" id="PS51819">
    <property type="entry name" value="VOC"/>
    <property type="match status" value="1"/>
</dbReference>
<gene>
    <name evidence="2" type="ORF">JL106_14785</name>
</gene>
<dbReference type="RefSeq" id="WP_205261502.1">
    <property type="nucleotide sequence ID" value="NZ_JAERWK010000019.1"/>
</dbReference>
<dbReference type="EMBL" id="JAERWK010000019">
    <property type="protein sequence ID" value="MBM9468548.1"/>
    <property type="molecule type" value="Genomic_DNA"/>
</dbReference>
<organism evidence="2 3">
    <name type="scientific">Nakamurella leprariae</name>
    <dbReference type="NCBI Taxonomy" id="2803911"/>
    <lineage>
        <taxon>Bacteria</taxon>
        <taxon>Bacillati</taxon>
        <taxon>Actinomycetota</taxon>
        <taxon>Actinomycetes</taxon>
        <taxon>Nakamurellales</taxon>
        <taxon>Nakamurellaceae</taxon>
        <taxon>Nakamurella</taxon>
    </lineage>
</organism>
<dbReference type="Proteomes" id="UP000663792">
    <property type="component" value="Unassembled WGS sequence"/>
</dbReference>
<reference evidence="2" key="1">
    <citation type="submission" date="2021-01" db="EMBL/GenBank/DDBJ databases">
        <title>YIM 132084 draft genome.</title>
        <authorList>
            <person name="An D."/>
        </authorList>
    </citation>
    <scope>NUCLEOTIDE SEQUENCE</scope>
    <source>
        <strain evidence="2">YIM 132084</strain>
    </source>
</reference>
<evidence type="ECO:0000313" key="2">
    <source>
        <dbReference type="EMBL" id="MBM9468548.1"/>
    </source>
</evidence>
<dbReference type="Pfam" id="PF00903">
    <property type="entry name" value="Glyoxalase"/>
    <property type="match status" value="1"/>
</dbReference>
<protein>
    <submittedName>
        <fullName evidence="2">VOC family protein</fullName>
    </submittedName>
</protein>
<proteinExistence type="predicted"/>
<comment type="caution">
    <text evidence="2">The sequence shown here is derived from an EMBL/GenBank/DDBJ whole genome shotgun (WGS) entry which is preliminary data.</text>
</comment>
<dbReference type="Gene3D" id="3.10.180.10">
    <property type="entry name" value="2,3-Dihydroxybiphenyl 1,2-Dioxygenase, domain 1"/>
    <property type="match status" value="1"/>
</dbReference>
<dbReference type="InterPro" id="IPR029068">
    <property type="entry name" value="Glyas_Bleomycin-R_OHBP_Dase"/>
</dbReference>
<dbReference type="InterPro" id="IPR004360">
    <property type="entry name" value="Glyas_Fos-R_dOase_dom"/>
</dbReference>
<sequence>MKFASIRMPTSDVLRLVGFWEKLTGVAAQWTNEEFAEIVLPGATVAISSSRLTDAFAAGSVEPSSNRTVMLELMVDDVDAERDRVTGSGVAVLMEPTTLPWGNRSMLISDPDGNVVNLFSPVTPDAIARFGSR</sequence>